<dbReference type="InterPro" id="IPR038989">
    <property type="entry name" value="UbiJ"/>
</dbReference>
<dbReference type="PANTHER" id="PTHR38693">
    <property type="entry name" value="UBIQUINONE BIOSYNTHESIS PROTEIN UBIJ"/>
    <property type="match status" value="1"/>
</dbReference>
<sequence>MSVNKLSMLPSVNQVLVGILNKMLSKEAWAQKLVQEQAGKTICLNLATISLLLMIQADGSFSELKEPVQPNVTLTLKAEQLKQFITMSDRSPDKIASLLHLEGDAGLAQMLSTLAKDLRWDIRHDLSQKIGAIPAELMITGFMKSIDFAKDMTKRAAQTSAEYLAYEYQIMANQAGLKMLSQDILDLKKRIERLEVKG</sequence>
<dbReference type="GO" id="GO:0006744">
    <property type="term" value="P:ubiquinone biosynthetic process"/>
    <property type="evidence" value="ECO:0007669"/>
    <property type="project" value="InterPro"/>
</dbReference>
<evidence type="ECO:0000259" key="1">
    <source>
        <dbReference type="Pfam" id="PF02036"/>
    </source>
</evidence>
<keyword evidence="3" id="KW-1185">Reference proteome</keyword>
<accession>A0A077DBV3</accession>
<dbReference type="HOGENOM" id="CLU_100130_0_0_4"/>
<name>A0A077DBV3_9BURK</name>
<dbReference type="InterPro" id="IPR003033">
    <property type="entry name" value="SCP2_sterol-bd_dom"/>
</dbReference>
<dbReference type="RefSeq" id="WP_038498260.1">
    <property type="nucleotide sequence ID" value="NZ_AFWK01000078.1"/>
</dbReference>
<dbReference type="EMBL" id="CP009238">
    <property type="protein sequence ID" value="AIL32139.1"/>
    <property type="molecule type" value="Genomic_DNA"/>
</dbReference>
<evidence type="ECO:0000313" key="2">
    <source>
        <dbReference type="EMBL" id="AIL32139.1"/>
    </source>
</evidence>
<protein>
    <recommendedName>
        <fullName evidence="1">SCP2 domain-containing protein</fullName>
    </recommendedName>
</protein>
<dbReference type="Proteomes" id="UP000028945">
    <property type="component" value="Chromosome"/>
</dbReference>
<feature type="domain" description="SCP2" evidence="1">
    <location>
        <begin position="20"/>
        <end position="116"/>
    </location>
</feature>
<reference evidence="2 3" key="1">
    <citation type="journal article" date="2014" name="BMC Genomics">
        <title>A genomic perspective on a new bacterial genus and species from the Alcaligenaceae family, Basilea psittacipulmonis.</title>
        <authorList>
            <person name="Whiteson K.L."/>
            <person name="Hernandez D."/>
            <person name="Lazarevic V."/>
            <person name="Gaia N."/>
            <person name="Farinelli L."/>
            <person name="Francois P."/>
            <person name="Pilo P."/>
            <person name="Frey J."/>
            <person name="Schrenzel J."/>
        </authorList>
    </citation>
    <scope>NUCLEOTIDE SEQUENCE [LARGE SCALE GENOMIC DNA]</scope>
    <source>
        <strain evidence="2 3">DSM 24701</strain>
    </source>
</reference>
<dbReference type="KEGG" id="bpsi:IX83_01300"/>
<dbReference type="OrthoDB" id="8525483at2"/>
<dbReference type="PANTHER" id="PTHR38693:SF1">
    <property type="entry name" value="UBIQUINONE BIOSYNTHESIS ACCESSORY FACTOR UBIJ"/>
    <property type="match status" value="1"/>
</dbReference>
<proteinExistence type="predicted"/>
<dbReference type="AlphaFoldDB" id="A0A077DBV3"/>
<organism evidence="2 3">
    <name type="scientific">Basilea psittacipulmonis DSM 24701</name>
    <dbReference type="NCBI Taxonomy" id="1072685"/>
    <lineage>
        <taxon>Bacteria</taxon>
        <taxon>Pseudomonadati</taxon>
        <taxon>Pseudomonadota</taxon>
        <taxon>Betaproteobacteria</taxon>
        <taxon>Burkholderiales</taxon>
        <taxon>Alcaligenaceae</taxon>
        <taxon>Basilea</taxon>
    </lineage>
</organism>
<dbReference type="STRING" id="1072685.IX83_01300"/>
<gene>
    <name evidence="2" type="ORF">IX83_01300</name>
</gene>
<dbReference type="eggNOG" id="COG3165">
    <property type="taxonomic scope" value="Bacteria"/>
</dbReference>
<evidence type="ECO:0000313" key="3">
    <source>
        <dbReference type="Proteomes" id="UP000028945"/>
    </source>
</evidence>
<dbReference type="Pfam" id="PF02036">
    <property type="entry name" value="SCP2"/>
    <property type="match status" value="1"/>
</dbReference>